<gene>
    <name evidence="4" type="ORF">C5Y96_21785</name>
</gene>
<evidence type="ECO:0000256" key="3">
    <source>
        <dbReference type="RuleBase" id="RU004508"/>
    </source>
</evidence>
<dbReference type="Gene3D" id="3.90.1150.10">
    <property type="entry name" value="Aspartate Aminotransferase, domain 1"/>
    <property type="match status" value="1"/>
</dbReference>
<evidence type="ECO:0000256" key="2">
    <source>
        <dbReference type="ARBA" id="ARBA00037999"/>
    </source>
</evidence>
<organism evidence="4 5">
    <name type="scientific">Blastopirellula marina</name>
    <dbReference type="NCBI Taxonomy" id="124"/>
    <lineage>
        <taxon>Bacteria</taxon>
        <taxon>Pseudomonadati</taxon>
        <taxon>Planctomycetota</taxon>
        <taxon>Planctomycetia</taxon>
        <taxon>Pirellulales</taxon>
        <taxon>Pirellulaceae</taxon>
        <taxon>Blastopirellula</taxon>
    </lineage>
</organism>
<accession>A0A2S8F2E0</accession>
<evidence type="ECO:0000313" key="5">
    <source>
        <dbReference type="Proteomes" id="UP000240009"/>
    </source>
</evidence>
<dbReference type="GO" id="GO:0030170">
    <property type="term" value="F:pyridoxal phosphate binding"/>
    <property type="evidence" value="ECO:0007669"/>
    <property type="project" value="TreeGrafter"/>
</dbReference>
<dbReference type="InterPro" id="IPR015424">
    <property type="entry name" value="PyrdxlP-dep_Trfase"/>
</dbReference>
<dbReference type="EMBL" id="PUIA01000069">
    <property type="protein sequence ID" value="PQO26084.1"/>
    <property type="molecule type" value="Genomic_DNA"/>
</dbReference>
<protein>
    <submittedName>
        <fullName evidence="4">Perosamine synthetase</fullName>
    </submittedName>
</protein>
<dbReference type="InterPro" id="IPR015422">
    <property type="entry name" value="PyrdxlP-dep_Trfase_small"/>
</dbReference>
<comment type="similarity">
    <text evidence="2 3">Belongs to the DegT/DnrJ/EryC1 family.</text>
</comment>
<evidence type="ECO:0000256" key="1">
    <source>
        <dbReference type="ARBA" id="ARBA00022898"/>
    </source>
</evidence>
<reference evidence="4 5" key="1">
    <citation type="submission" date="2018-02" db="EMBL/GenBank/DDBJ databases">
        <title>Comparative genomes isolates from brazilian mangrove.</title>
        <authorList>
            <person name="Araujo J.E."/>
            <person name="Taketani R.G."/>
            <person name="Silva M.C.P."/>
            <person name="Loureco M.V."/>
            <person name="Andreote F.D."/>
        </authorList>
    </citation>
    <scope>NUCLEOTIDE SEQUENCE [LARGE SCALE GENOMIC DNA]</scope>
    <source>
        <strain evidence="4 5">HEX-2 MGV</strain>
    </source>
</reference>
<name>A0A2S8F2E0_9BACT</name>
<dbReference type="InterPro" id="IPR015421">
    <property type="entry name" value="PyrdxlP-dep_Trfase_major"/>
</dbReference>
<dbReference type="PANTHER" id="PTHR30244:SF36">
    <property type="entry name" value="3-OXO-GLUCOSE-6-PHOSPHATE:GLUTAMATE AMINOTRANSFERASE"/>
    <property type="match status" value="1"/>
</dbReference>
<dbReference type="Proteomes" id="UP000240009">
    <property type="component" value="Unassembled WGS sequence"/>
</dbReference>
<dbReference type="PANTHER" id="PTHR30244">
    <property type="entry name" value="TRANSAMINASE"/>
    <property type="match status" value="1"/>
</dbReference>
<comment type="caution">
    <text evidence="4">The sequence shown here is derived from an EMBL/GenBank/DDBJ whole genome shotgun (WGS) entry which is preliminary data.</text>
</comment>
<sequence>MDHGTRSRIVYLGTPGAQMPGSHVLRWTWQEAGRQYKDPEKYVNVRSARNCWLLPRSFTISDRNDLPPFDPRWSEWPLPDDPAVREALLRAYQDGSWGRYHGPHVEQLEAELAVFHEVPASLSCASGTIAVQIALRGLNLPEGSEVILAAYDFPGNFRAIQDSGLFPVLVDINPRTWCLDAETIEAAISKKTSAVIVSHLHGGIADMPVIREMADRRGIAIVEDACQAPGGKLNGNRLGTFGDVGVLSFGGSKLLTAGRGGAILTQRAEVLQRAKIFCERGNHAFPLSELQAAVLLPQLKRLVAQNEARFHNVQRLRELLAASEDQLQPIELHPDGEPAFYKHAWLASSEQVASLLVTKAEAAGVPLASGFRGFTKRPSSQARKVGTLQSAECASSRTLILHHPILLQAPVAIDWIAQWISRELDAAIRSGTSPDSESI</sequence>
<dbReference type="GO" id="GO:0000271">
    <property type="term" value="P:polysaccharide biosynthetic process"/>
    <property type="evidence" value="ECO:0007669"/>
    <property type="project" value="TreeGrafter"/>
</dbReference>
<evidence type="ECO:0000313" key="4">
    <source>
        <dbReference type="EMBL" id="PQO26084.1"/>
    </source>
</evidence>
<dbReference type="AlphaFoldDB" id="A0A2S8F2E0"/>
<proteinExistence type="inferred from homology"/>
<dbReference type="Gene3D" id="3.40.640.10">
    <property type="entry name" value="Type I PLP-dependent aspartate aminotransferase-like (Major domain)"/>
    <property type="match status" value="1"/>
</dbReference>
<dbReference type="Pfam" id="PF01041">
    <property type="entry name" value="DegT_DnrJ_EryC1"/>
    <property type="match status" value="1"/>
</dbReference>
<dbReference type="SUPFAM" id="SSF53383">
    <property type="entry name" value="PLP-dependent transferases"/>
    <property type="match status" value="1"/>
</dbReference>
<dbReference type="GO" id="GO:0008483">
    <property type="term" value="F:transaminase activity"/>
    <property type="evidence" value="ECO:0007669"/>
    <property type="project" value="TreeGrafter"/>
</dbReference>
<keyword evidence="1 3" id="KW-0663">Pyridoxal phosphate</keyword>
<dbReference type="InterPro" id="IPR000653">
    <property type="entry name" value="DegT/StrS_aminotransferase"/>
</dbReference>